<dbReference type="GO" id="GO:0032259">
    <property type="term" value="P:methylation"/>
    <property type="evidence" value="ECO:0007669"/>
    <property type="project" value="UniProtKB-KW"/>
</dbReference>
<dbReference type="InterPro" id="IPR050953">
    <property type="entry name" value="N4_N6_ade-DNA_methylase"/>
</dbReference>
<dbReference type="OrthoDB" id="249114at2"/>
<comment type="catalytic activity">
    <reaction evidence="4">
        <text>a 2'-deoxyadenosine in DNA + S-adenosyl-L-methionine = an N(6)-methyl-2'-deoxyadenosine in DNA + S-adenosyl-L-homocysteine + H(+)</text>
        <dbReference type="Rhea" id="RHEA:15197"/>
        <dbReference type="Rhea" id="RHEA-COMP:12418"/>
        <dbReference type="Rhea" id="RHEA-COMP:12419"/>
        <dbReference type="ChEBI" id="CHEBI:15378"/>
        <dbReference type="ChEBI" id="CHEBI:57856"/>
        <dbReference type="ChEBI" id="CHEBI:59789"/>
        <dbReference type="ChEBI" id="CHEBI:90615"/>
        <dbReference type="ChEBI" id="CHEBI:90616"/>
        <dbReference type="EC" id="2.1.1.72"/>
    </reaction>
</comment>
<dbReference type="InterPro" id="IPR046817">
    <property type="entry name" value="MmeI_N"/>
</dbReference>
<evidence type="ECO:0000259" key="7">
    <source>
        <dbReference type="Pfam" id="PF20465"/>
    </source>
</evidence>
<proteinExistence type="predicted"/>
<dbReference type="InterPro" id="IPR046816">
    <property type="entry name" value="MmeI_Mtase"/>
</dbReference>
<dbReference type="KEGG" id="phm:PSMK_16890"/>
<dbReference type="InterPro" id="IPR002052">
    <property type="entry name" value="DNA_methylase_N6_adenine_CS"/>
</dbReference>
<dbReference type="InterPro" id="IPR046819">
    <property type="entry name" value="MmeI_hel"/>
</dbReference>
<dbReference type="Gene3D" id="3.40.50.150">
    <property type="entry name" value="Vaccinia Virus protein VP39"/>
    <property type="match status" value="1"/>
</dbReference>
<dbReference type="Pfam" id="PF20466">
    <property type="entry name" value="MmeI_TRD"/>
    <property type="match status" value="1"/>
</dbReference>
<evidence type="ECO:0000256" key="2">
    <source>
        <dbReference type="ARBA" id="ARBA00022603"/>
    </source>
</evidence>
<dbReference type="Proteomes" id="UP000007881">
    <property type="component" value="Chromosome"/>
</dbReference>
<dbReference type="EMBL" id="AP012338">
    <property type="protein sequence ID" value="BAM03848.1"/>
    <property type="molecule type" value="Genomic_DNA"/>
</dbReference>
<dbReference type="PRINTS" id="PR00507">
    <property type="entry name" value="N12N6MTFRASE"/>
</dbReference>
<evidence type="ECO:0000256" key="3">
    <source>
        <dbReference type="ARBA" id="ARBA00022679"/>
    </source>
</evidence>
<organism evidence="10 11">
    <name type="scientific">Phycisphaera mikurensis (strain NBRC 102666 / KCTC 22515 / FYK2301M01)</name>
    <dbReference type="NCBI Taxonomy" id="1142394"/>
    <lineage>
        <taxon>Bacteria</taxon>
        <taxon>Pseudomonadati</taxon>
        <taxon>Planctomycetota</taxon>
        <taxon>Phycisphaerae</taxon>
        <taxon>Phycisphaerales</taxon>
        <taxon>Phycisphaeraceae</taxon>
        <taxon>Phycisphaera</taxon>
    </lineage>
</organism>
<feature type="domain" description="MmeI-like DNA-methyltransferase" evidence="9">
    <location>
        <begin position="404"/>
        <end position="694"/>
    </location>
</feature>
<dbReference type="REBASE" id="45951">
    <property type="entry name" value="Pmi102666ORF16890P"/>
</dbReference>
<dbReference type="Pfam" id="PF20464">
    <property type="entry name" value="MmeI_N"/>
    <property type="match status" value="1"/>
</dbReference>
<feature type="domain" description="MmeI-like N-terminal" evidence="6">
    <location>
        <begin position="7"/>
        <end position="234"/>
    </location>
</feature>
<dbReference type="Pfam" id="PF20473">
    <property type="entry name" value="MmeI_Mtase"/>
    <property type="match status" value="1"/>
</dbReference>
<feature type="region of interest" description="Disordered" evidence="5">
    <location>
        <begin position="537"/>
        <end position="558"/>
    </location>
</feature>
<dbReference type="GO" id="GO:0009007">
    <property type="term" value="F:site-specific DNA-methyltransferase (adenine-specific) activity"/>
    <property type="evidence" value="ECO:0007669"/>
    <property type="project" value="UniProtKB-EC"/>
</dbReference>
<evidence type="ECO:0000313" key="10">
    <source>
        <dbReference type="EMBL" id="BAM03848.1"/>
    </source>
</evidence>
<dbReference type="PANTHER" id="PTHR33841">
    <property type="entry name" value="DNA METHYLTRANSFERASE YEEA-RELATED"/>
    <property type="match status" value="1"/>
</dbReference>
<dbReference type="InterPro" id="IPR029063">
    <property type="entry name" value="SAM-dependent_MTases_sf"/>
</dbReference>
<evidence type="ECO:0000259" key="9">
    <source>
        <dbReference type="Pfam" id="PF20473"/>
    </source>
</evidence>
<accession>I0IF10</accession>
<dbReference type="PATRIC" id="fig|1142394.8.peg.1737"/>
<evidence type="ECO:0000259" key="8">
    <source>
        <dbReference type="Pfam" id="PF20466"/>
    </source>
</evidence>
<dbReference type="InterPro" id="IPR046820">
    <property type="entry name" value="MmeI_TRD"/>
</dbReference>
<name>I0IF10_PHYMF</name>
<dbReference type="SUPFAM" id="SSF53335">
    <property type="entry name" value="S-adenosyl-L-methionine-dependent methyltransferases"/>
    <property type="match status" value="1"/>
</dbReference>
<protein>
    <recommendedName>
        <fullName evidence="1">site-specific DNA-methyltransferase (adenine-specific)</fullName>
        <ecNumber evidence="1">2.1.1.72</ecNumber>
    </recommendedName>
</protein>
<keyword evidence="10" id="KW-0540">Nuclease</keyword>
<evidence type="ECO:0000256" key="5">
    <source>
        <dbReference type="SAM" id="MobiDB-lite"/>
    </source>
</evidence>
<feature type="domain" description="MmeI-like helicase spacer" evidence="7">
    <location>
        <begin position="242"/>
        <end position="312"/>
    </location>
</feature>
<evidence type="ECO:0000256" key="1">
    <source>
        <dbReference type="ARBA" id="ARBA00011900"/>
    </source>
</evidence>
<evidence type="ECO:0000256" key="4">
    <source>
        <dbReference type="ARBA" id="ARBA00047942"/>
    </source>
</evidence>
<dbReference type="HOGENOM" id="CLU_005831_1_0_0"/>
<keyword evidence="3 10" id="KW-0808">Transferase</keyword>
<dbReference type="RefSeq" id="WP_014437066.1">
    <property type="nucleotide sequence ID" value="NC_017080.1"/>
</dbReference>
<evidence type="ECO:0000259" key="6">
    <source>
        <dbReference type="Pfam" id="PF20464"/>
    </source>
</evidence>
<dbReference type="GO" id="GO:0016787">
    <property type="term" value="F:hydrolase activity"/>
    <property type="evidence" value="ECO:0007669"/>
    <property type="project" value="UniProtKB-KW"/>
</dbReference>
<feature type="domain" description="MmeI-like target recognition" evidence="8">
    <location>
        <begin position="768"/>
        <end position="930"/>
    </location>
</feature>
<reference evidence="10 11" key="1">
    <citation type="submission" date="2012-02" db="EMBL/GenBank/DDBJ databases">
        <title>Complete genome sequence of Phycisphaera mikurensis NBRC 102666.</title>
        <authorList>
            <person name="Ankai A."/>
            <person name="Hosoyama A."/>
            <person name="Terui Y."/>
            <person name="Sekine M."/>
            <person name="Fukai R."/>
            <person name="Kato Y."/>
            <person name="Nakamura S."/>
            <person name="Yamada-Narita S."/>
            <person name="Kawakoshi A."/>
            <person name="Fukunaga Y."/>
            <person name="Yamazaki S."/>
            <person name="Fujita N."/>
        </authorList>
    </citation>
    <scope>NUCLEOTIDE SEQUENCE [LARGE SCALE GENOMIC DNA]</scope>
    <source>
        <strain evidence="11">NBRC 102666 / KCTC 22515 / FYK2301M01</strain>
    </source>
</reference>
<dbReference type="PANTHER" id="PTHR33841:SF1">
    <property type="entry name" value="DNA METHYLTRANSFERASE A"/>
    <property type="match status" value="1"/>
</dbReference>
<sequence>MPGTDAAATDFIARWAKSEGSERGNYQTFLSELCDLLGVPRPEPAVADDAENAYVFDRTVTSRDGKGGAAPGFIDLYKRDCFILEAKQGSETPAAKSDDDLADTALKPRKTRLGTARRGTAKWDQAMLAARGQAERYARSLPPEEGNPPLLITCDIGHTFELYSDFSRLGRTYTPFPDPSSHRIRFEQLADEKTRQLLATAWTDPLDLDPAKRSAKVTRDIAARLAKLSRSLEKTGQNAEVVAHFLMRVLFTLFAEDIDLIPKESFTSFLKRIEHKPELFAPLVESLWKEMNTGGVSAALEAPVLRFNGGLFAECHAIPLDADQLKLLIDAAEQDWSDVEPAIFGTLLERALDPRERHKLGAHYTPRAYVERLVLPTVIEPLRERWSNAQAAALTLDRLGKPKQARRAVDDFLHELCNTTVLDPACGSGNFLYVTLEHMKRLEAEVRQTLFDLGGQTPLELESAGITVDPHLLKGIELNPRAAAIADLVLWIGHLQWHHRTHRGTTPSEPILQAFANIENRDAVLAYDEKKLVTDEQGQPVTRWDGRTTKKHPVTGEDVPDETAREVTYTYVNPRKAEWPEADFVVGNPPFIGDKKMRAALGSGYVDALRATYSDYGNGLDFVLYWWLRCAEAVKAEKLRAFGLITTNSISQPFNRRIISTLVGPDHEIGYAFAISDHPWTDEAGAAAVRVAMTVVDRRTGDGVLSTTEAGEDLQQTTGSINAGLTIGVSKSSAVQLKANQGLACPGVQLSGMGFVVEEADLDQFPAATREALIRRYINGRDLMQVPTGRYVLDASGETDETLQDGHPEAYQWIVERVKPDRDQNTRKKYRREWWIFAEPRLKFRRALAGLPRWIGTCRTAKHRVFAFADESTLPDAKVVAIADQRASTLGILSSVIHTNFATWIGGWLGVGNDSTYNHADCLNRFPFPDKEKDQLDQVAAVAERLDTHRKRQQAAHPKLTLTNVYNVLEKLRSGEPLTAKEKLTHEQGLVSVLKQLHDDLDAAVFAAYGWSDLWNRHQRGDDIDEPLLERLVALNAERAAEEATGHVRWLRPDFQNPQGKEATTEQQTTLDLPDAPAPKKPSGKKLRWPDTLPAQTAILRDLLTASPTPLTPEALAASFPTAKTRLAQITEICETLTSLGLATKGDADLSGQVKFAA</sequence>
<dbReference type="STRING" id="1142394.PSMK_16890"/>
<dbReference type="AlphaFoldDB" id="I0IF10"/>
<dbReference type="EC" id="2.1.1.72" evidence="1"/>
<dbReference type="GO" id="GO:0004519">
    <property type="term" value="F:endonuclease activity"/>
    <property type="evidence" value="ECO:0007669"/>
    <property type="project" value="UniProtKB-KW"/>
</dbReference>
<evidence type="ECO:0000313" key="11">
    <source>
        <dbReference type="Proteomes" id="UP000007881"/>
    </source>
</evidence>
<feature type="region of interest" description="Disordered" evidence="5">
    <location>
        <begin position="1051"/>
        <end position="1089"/>
    </location>
</feature>
<dbReference type="eggNOG" id="COG1002">
    <property type="taxonomic scope" value="Bacteria"/>
</dbReference>
<dbReference type="GO" id="GO:0003676">
    <property type="term" value="F:nucleic acid binding"/>
    <property type="evidence" value="ECO:0007669"/>
    <property type="project" value="InterPro"/>
</dbReference>
<keyword evidence="2 10" id="KW-0489">Methyltransferase</keyword>
<keyword evidence="10" id="KW-0378">Hydrolase</keyword>
<gene>
    <name evidence="10" type="ordered locus">PSMK_16890</name>
</gene>
<dbReference type="PROSITE" id="PS00092">
    <property type="entry name" value="N6_MTASE"/>
    <property type="match status" value="1"/>
</dbReference>
<dbReference type="Pfam" id="PF20465">
    <property type="entry name" value="MmeI_hel"/>
    <property type="match status" value="1"/>
</dbReference>
<keyword evidence="11" id="KW-1185">Reference proteome</keyword>
<keyword evidence="10" id="KW-0255">Endonuclease</keyword>